<accession>A0A1W5ZX39</accession>
<dbReference type="Proteomes" id="UP000192527">
    <property type="component" value="Chromosome"/>
</dbReference>
<dbReference type="PANTHER" id="PTHR43861">
    <property type="entry name" value="TRANS-ACONITATE 2-METHYLTRANSFERASE-RELATED"/>
    <property type="match status" value="1"/>
</dbReference>
<dbReference type="EMBL" id="CP020772">
    <property type="protein sequence ID" value="ARI77868.1"/>
    <property type="molecule type" value="Genomic_DNA"/>
</dbReference>
<reference evidence="3 4" key="1">
    <citation type="submission" date="2017-04" db="EMBL/GenBank/DDBJ databases">
        <title>The whole genome sequencing and assembly of Halobacillus mangrovi strain.</title>
        <authorList>
            <person name="Lee S.-J."/>
            <person name="Park M.-K."/>
            <person name="Kim J.-Y."/>
            <person name="Lee Y.-J."/>
            <person name="Yi H."/>
            <person name="Bahn Y.-S."/>
            <person name="Kim J.F."/>
            <person name="Lee D.-W."/>
        </authorList>
    </citation>
    <scope>NUCLEOTIDE SEQUENCE [LARGE SCALE GENOMIC DNA]</scope>
    <source>
        <strain evidence="3 4">KTB 131</strain>
    </source>
</reference>
<dbReference type="AlphaFoldDB" id="A0A1W5ZX39"/>
<proteinExistence type="predicted"/>
<keyword evidence="3" id="KW-0489">Methyltransferase</keyword>
<keyword evidence="1 3" id="KW-0808">Transferase</keyword>
<dbReference type="OrthoDB" id="9804312at2"/>
<dbReference type="SUPFAM" id="SSF53335">
    <property type="entry name" value="S-adenosyl-L-methionine-dependent methyltransferases"/>
    <property type="match status" value="1"/>
</dbReference>
<gene>
    <name evidence="3" type="ORF">HM131_13870</name>
</gene>
<protein>
    <submittedName>
        <fullName evidence="3">SAM-dependent methyltransferase</fullName>
    </submittedName>
</protein>
<dbReference type="Pfam" id="PF13649">
    <property type="entry name" value="Methyltransf_25"/>
    <property type="match status" value="1"/>
</dbReference>
<dbReference type="CDD" id="cd02440">
    <property type="entry name" value="AdoMet_MTases"/>
    <property type="match status" value="1"/>
</dbReference>
<sequence>MSKEFWNESFSDQEYIYGLQVNEFISQKAGLISAGSKIACFAEGEGRNAVHFAKSGHEVTAYDQSSVGLEKTLELARQNGVEVNTVEADLTNDKVEQEQYDAAVMVFGHVPKAGQDFLIHNMIDSVKPGGYVMFEVYSSKQLQYGTGGPKAEEMLYEPGDLLQWIQDHECLHFYYGEAVRNEGKRHSGLCHVIQGVVRKSS</sequence>
<dbReference type="RefSeq" id="WP_085030329.1">
    <property type="nucleotide sequence ID" value="NZ_CP020772.1"/>
</dbReference>
<evidence type="ECO:0000313" key="4">
    <source>
        <dbReference type="Proteomes" id="UP000192527"/>
    </source>
</evidence>
<dbReference type="InterPro" id="IPR041698">
    <property type="entry name" value="Methyltransf_25"/>
</dbReference>
<keyword evidence="4" id="KW-1185">Reference proteome</keyword>
<evidence type="ECO:0000313" key="3">
    <source>
        <dbReference type="EMBL" id="ARI77868.1"/>
    </source>
</evidence>
<dbReference type="GO" id="GO:0008168">
    <property type="term" value="F:methyltransferase activity"/>
    <property type="evidence" value="ECO:0007669"/>
    <property type="project" value="UniProtKB-KW"/>
</dbReference>
<feature type="domain" description="Methyltransferase" evidence="2">
    <location>
        <begin position="41"/>
        <end position="130"/>
    </location>
</feature>
<dbReference type="PANTHER" id="PTHR43861:SF3">
    <property type="entry name" value="PUTATIVE (AFU_ORTHOLOGUE AFUA_2G14390)-RELATED"/>
    <property type="match status" value="1"/>
</dbReference>
<dbReference type="KEGG" id="hmn:HM131_13870"/>
<dbReference type="InterPro" id="IPR029063">
    <property type="entry name" value="SAM-dependent_MTases_sf"/>
</dbReference>
<evidence type="ECO:0000259" key="2">
    <source>
        <dbReference type="Pfam" id="PF13649"/>
    </source>
</evidence>
<name>A0A1W5ZX39_9BACI</name>
<evidence type="ECO:0000256" key="1">
    <source>
        <dbReference type="ARBA" id="ARBA00022679"/>
    </source>
</evidence>
<dbReference type="GO" id="GO:0032259">
    <property type="term" value="P:methylation"/>
    <property type="evidence" value="ECO:0007669"/>
    <property type="project" value="UniProtKB-KW"/>
</dbReference>
<dbReference type="Gene3D" id="3.40.50.150">
    <property type="entry name" value="Vaccinia Virus protein VP39"/>
    <property type="match status" value="1"/>
</dbReference>
<dbReference type="STRING" id="402384.HM131_13870"/>
<organism evidence="3 4">
    <name type="scientific">Halobacillus mangrovi</name>
    <dbReference type="NCBI Taxonomy" id="402384"/>
    <lineage>
        <taxon>Bacteria</taxon>
        <taxon>Bacillati</taxon>
        <taxon>Bacillota</taxon>
        <taxon>Bacilli</taxon>
        <taxon>Bacillales</taxon>
        <taxon>Bacillaceae</taxon>
        <taxon>Halobacillus</taxon>
    </lineage>
</organism>